<comment type="caution">
    <text evidence="1">The sequence shown here is derived from an EMBL/GenBank/DDBJ whole genome shotgun (WGS) entry which is preliminary data.</text>
</comment>
<gene>
    <name evidence="1" type="ORF">QWY13_03205</name>
</gene>
<evidence type="ECO:0000313" key="2">
    <source>
        <dbReference type="Proteomes" id="UP001172142"/>
    </source>
</evidence>
<name>A0ABT8N9Y1_9BACL</name>
<dbReference type="Proteomes" id="UP001172142">
    <property type="component" value="Unassembled WGS sequence"/>
</dbReference>
<dbReference type="EMBL" id="JAUJWU010000001">
    <property type="protein sequence ID" value="MDN7244489.1"/>
    <property type="molecule type" value="Genomic_DNA"/>
</dbReference>
<sequence length="57" mass="6747">MDRRRVDPQEVERRQFDEEYFASLNMVGEGAPDFSFVEEDDAVEEIKSEEKKAQNLH</sequence>
<organism evidence="1 2">
    <name type="scientific">Planococcus shenhongbingii</name>
    <dbReference type="NCBI Taxonomy" id="3058398"/>
    <lineage>
        <taxon>Bacteria</taxon>
        <taxon>Bacillati</taxon>
        <taxon>Bacillota</taxon>
        <taxon>Bacilli</taxon>
        <taxon>Bacillales</taxon>
        <taxon>Caryophanaceae</taxon>
        <taxon>Planococcus</taxon>
    </lineage>
</organism>
<proteinExistence type="predicted"/>
<protein>
    <recommendedName>
        <fullName evidence="3">YfhD family protein</fullName>
    </recommendedName>
</protein>
<dbReference type="RefSeq" id="WP_300989885.1">
    <property type="nucleotide sequence ID" value="NZ_CP129235.1"/>
</dbReference>
<accession>A0ABT8N9Y1</accession>
<keyword evidence="2" id="KW-1185">Reference proteome</keyword>
<reference evidence="1 2" key="1">
    <citation type="submission" date="2023-07" db="EMBL/GenBank/DDBJ databases">
        <title>Novel species in genus Planococcus.</title>
        <authorList>
            <person name="Ning S."/>
        </authorList>
    </citation>
    <scope>NUCLEOTIDE SEQUENCE [LARGE SCALE GENOMIC DNA]</scope>
    <source>
        <strain evidence="1 2">N017</strain>
    </source>
</reference>
<evidence type="ECO:0008006" key="3">
    <source>
        <dbReference type="Google" id="ProtNLM"/>
    </source>
</evidence>
<evidence type="ECO:0000313" key="1">
    <source>
        <dbReference type="EMBL" id="MDN7244489.1"/>
    </source>
</evidence>